<dbReference type="Pfam" id="PF07714">
    <property type="entry name" value="PK_Tyr_Ser-Thr"/>
    <property type="match status" value="1"/>
</dbReference>
<organism evidence="18 19">
    <name type="scientific">Caenorhabditis briggsae</name>
    <dbReference type="NCBI Taxonomy" id="6238"/>
    <lineage>
        <taxon>Eukaryota</taxon>
        <taxon>Metazoa</taxon>
        <taxon>Ecdysozoa</taxon>
        <taxon>Nematoda</taxon>
        <taxon>Chromadorea</taxon>
        <taxon>Rhabditida</taxon>
        <taxon>Rhabditina</taxon>
        <taxon>Rhabditomorpha</taxon>
        <taxon>Rhabditoidea</taxon>
        <taxon>Rhabditidae</taxon>
        <taxon>Peloderinae</taxon>
        <taxon>Caenorhabditis</taxon>
    </lineage>
</organism>
<dbReference type="FunFam" id="1.10.510.10:FF:001407">
    <property type="entry name" value="Guanylate cyclase"/>
    <property type="match status" value="1"/>
</dbReference>
<feature type="domain" description="Protein kinase" evidence="16">
    <location>
        <begin position="653"/>
        <end position="970"/>
    </location>
</feature>
<comment type="subcellular location">
    <subcellularLocation>
        <location evidence="2">Membrane</location>
        <topology evidence="2">Single-pass type I membrane protein</topology>
    </subcellularLocation>
</comment>
<dbReference type="HOGENOM" id="CLU_001072_0_0_1"/>
<evidence type="ECO:0000313" key="18">
    <source>
        <dbReference type="EMBL" id="CAP24138.2"/>
    </source>
</evidence>
<keyword evidence="4 15" id="KW-0812">Transmembrane</keyword>
<dbReference type="InterPro" id="IPR001828">
    <property type="entry name" value="ANF_lig-bd_rcpt"/>
</dbReference>
<keyword evidence="11 13" id="KW-0141">cGMP biosynthesis</keyword>
<dbReference type="InParanoid" id="A8WUH6"/>
<sequence length="1690" mass="191524">MWPTSVEALRFYHTFAFSPGRQRLFGIFIVFLIATVFVTSDADADAVPAPGPSPDPSLGAGANPFLLESLVKRLPKKGDKREILISYLAAVPTLMGEIDQYLLNLSASNSAQNNSKDRESFSKKLNQIVHCLTTDAYVSVVSGALVAAIVEINQDKTIIPDYQLKYVFGNTCGNDSHSTRLFMEHWQAGARVFIGPEKNCKTEAAMAASQNLPIISYRCNDQDISRDDYHYRTFARTVPPAGEIFKAFMALMKHNDWRKFSVVYDVKKGQSKNELFDTLLRMMETENRFEEHKFQIMNVSRLEFTKMDISSQQDIQSVENAIKATMKTTRIYLTFDNVRLFRTMLSIMGEMGLTDDGYMLIYVDTNYDWLNVYHAMNNHFLRSKFRFQIFYTFRVLDTMTYLHHSWDANNSSDRKMLDYARNALSIIPTPVKLNSQRFYNFWKRAGEYMHHFGVQKTDNLKGNRIACYLYDAVYLYARAIHELVDEYGNADTYDPTADGKAIIDRIVNKKYKSIQGFDMRIDERGNSKGNFSLLSWQKVTPINNKSDPKYYPLDHALDLSAIFVEASDRGRLPILQFKSTDIQWKNGVIPPDEPPCGFHGEKCHKTTLENYLPLIGMIGGAIFFLAIAAYLWNLVRSRRFEQELSMIWKIDPFEVRRVVGTGNNNESTASLDHVKLKKDQRKPPPPWWSKDAIYGSGMRGLASYKGTLVGLKDFLYNRKQKEITREAKKELRAMRQLAHPNVNNFLGIIPNSYKITIVREYCSKGSLHDILRNENLKLDHMYVASFVDDLVKGMVYIHASELKYHGNLKSTNCLITSRWTLQVADFGMRQLREDILYGSNFNIWENFLWTAPEGMTINGNVPTLNPPTTKSDIYSFGIIFNEIFTREGPYKIFVQRGDVNGDGAKPDSTECRELVEKTVRRVYSDPYFRPDTSDIEVQNYVKEVMAACWHNDPSQRPEFKSIKKKLNPLFNTIYKQNIMDHMVLMMEKYQTQLEDLVDERTIELKDEQRRSQHLLQRMLPSSVAEQLLAGQDVIPEAFPPVTIYFSDIVGFTTISGESTPMEVVTFLNKLYTLFDGIIRRYDVYKVETIGDAYMVVSGVPQYKTMEYHAEQIAMMAIHILSAVRTFTIPHRIGEQLMIRIGMHTGPCVAGVVGKTMPRYTLFGDTVNTASRMESNGEALRIHCSSSTQKVLASIDQGFLLEERGTMAIKGKGQMTTYWLNGRDGYEFTETIEDKMVVPDIFPRPNLKNRGSSWGVNRESSLSLATEKSSQIMKRQSAAMNRANQDVIYYNQPLNAGGFTSRGTSNREMPKLYEEDRESLMNQTASLFGSKTSNRKKSNASKYNGFSSSRIFASTISNSSSTRPSRPSTFDQDTSIALRKRSTSLPDGEKLNLDFIESPNLANSTVPIIPNTVDDPEPSFRRASNIDGCSSHSESPSQSQYPSYRDLNAPHQRKRGIATVFPIRKRSLSCGDAVLGKVNESGTSGAITTSVSPRPTSRTLDGAMKLAARASSPDEIIYQEDDEHALIDDESVFSNGVSKSEDGLRSCPQPRRKNKHSFLRDPSPLAQRIREASPFGKKKPFWNSKNSNEHTSSPAESISRLFRRLRSGTNGNDYSDLNHYCDDEDLGEYEMQEMIEMNGGTHQLNGARTNRSVSCSPTDDCCTLTDNSEPLLAIQSSSVGDSSLSTSLSCS</sequence>
<evidence type="ECO:0000256" key="10">
    <source>
        <dbReference type="ARBA" id="ARBA00023239"/>
    </source>
</evidence>
<dbReference type="PROSITE" id="PS00452">
    <property type="entry name" value="GUANYLATE_CYCLASE_1"/>
    <property type="match status" value="1"/>
</dbReference>
<dbReference type="GO" id="GO:0001653">
    <property type="term" value="F:peptide receptor activity"/>
    <property type="evidence" value="ECO:0000318"/>
    <property type="project" value="GO_Central"/>
</dbReference>
<dbReference type="EMBL" id="HE601438">
    <property type="protein sequence ID" value="CAP24138.2"/>
    <property type="molecule type" value="Genomic_DNA"/>
</dbReference>
<dbReference type="CDD" id="cd07302">
    <property type="entry name" value="CHD"/>
    <property type="match status" value="1"/>
</dbReference>
<feature type="region of interest" description="Disordered" evidence="14">
    <location>
        <begin position="1536"/>
        <end position="1596"/>
    </location>
</feature>
<dbReference type="GO" id="GO:0061067">
    <property type="term" value="P:negative regulation of dauer larval development"/>
    <property type="evidence" value="ECO:0007669"/>
    <property type="project" value="EnsemblMetazoa"/>
</dbReference>
<evidence type="ECO:0000256" key="1">
    <source>
        <dbReference type="ARBA" id="ARBA00001436"/>
    </source>
</evidence>
<dbReference type="STRING" id="6238.A8WUH6"/>
<dbReference type="PROSITE" id="PS50125">
    <property type="entry name" value="GUANYLATE_CYCLASE_2"/>
    <property type="match status" value="1"/>
</dbReference>
<feature type="region of interest" description="Disordered" evidence="14">
    <location>
        <begin position="1355"/>
        <end position="1374"/>
    </location>
</feature>
<accession>A8WUH6</accession>
<keyword evidence="8" id="KW-0675">Receptor</keyword>
<evidence type="ECO:0000256" key="6">
    <source>
        <dbReference type="ARBA" id="ARBA00022989"/>
    </source>
</evidence>
<feature type="compositionally biased region" description="Low complexity" evidence="14">
    <location>
        <begin position="1355"/>
        <end position="1369"/>
    </location>
</feature>
<evidence type="ECO:0000256" key="7">
    <source>
        <dbReference type="ARBA" id="ARBA00023136"/>
    </source>
</evidence>
<dbReference type="InterPro" id="IPR028082">
    <property type="entry name" value="Peripla_BP_I"/>
</dbReference>
<dbReference type="PROSITE" id="PS50011">
    <property type="entry name" value="PROTEIN_KINASE_DOM"/>
    <property type="match status" value="1"/>
</dbReference>
<keyword evidence="9" id="KW-0325">Glycoprotein</keyword>
<feature type="transmembrane region" description="Helical" evidence="15">
    <location>
        <begin position="611"/>
        <end position="632"/>
    </location>
</feature>
<comment type="similarity">
    <text evidence="12">Belongs to the adenylyl cyclase class-4/guanylyl cyclase family.</text>
</comment>
<dbReference type="GO" id="GO:0090325">
    <property type="term" value="P:regulation of locomotion involved in locomotory behavior"/>
    <property type="evidence" value="ECO:0007669"/>
    <property type="project" value="EnsemblMetazoa"/>
</dbReference>
<dbReference type="Proteomes" id="UP000008549">
    <property type="component" value="Unassembled WGS sequence"/>
</dbReference>
<dbReference type="GO" id="GO:0006182">
    <property type="term" value="P:cGMP biosynthetic process"/>
    <property type="evidence" value="ECO:0000318"/>
    <property type="project" value="GO_Central"/>
</dbReference>
<dbReference type="InterPro" id="IPR050401">
    <property type="entry name" value="Cyclic_nucleotide_synthase"/>
</dbReference>
<evidence type="ECO:0000256" key="4">
    <source>
        <dbReference type="ARBA" id="ARBA00022692"/>
    </source>
</evidence>
<dbReference type="GO" id="GO:0035556">
    <property type="term" value="P:intracellular signal transduction"/>
    <property type="evidence" value="ECO:0007669"/>
    <property type="project" value="InterPro"/>
</dbReference>
<dbReference type="EC" id="4.6.1.2" evidence="3 13"/>
<reference evidence="18 19" key="1">
    <citation type="journal article" date="2003" name="PLoS Biol.">
        <title>The genome sequence of Caenorhabditis briggsae: a platform for comparative genomics.</title>
        <authorList>
            <person name="Stein L.D."/>
            <person name="Bao Z."/>
            <person name="Blasiar D."/>
            <person name="Blumenthal T."/>
            <person name="Brent M.R."/>
            <person name="Chen N."/>
            <person name="Chinwalla A."/>
            <person name="Clarke L."/>
            <person name="Clee C."/>
            <person name="Coghlan A."/>
            <person name="Coulson A."/>
            <person name="D'Eustachio P."/>
            <person name="Fitch D.H."/>
            <person name="Fulton L.A."/>
            <person name="Fulton R.E."/>
            <person name="Griffiths-Jones S."/>
            <person name="Harris T.W."/>
            <person name="Hillier L.W."/>
            <person name="Kamath R."/>
            <person name="Kuwabara P.E."/>
            <person name="Mardis E.R."/>
            <person name="Marra M.A."/>
            <person name="Miner T.L."/>
            <person name="Minx P."/>
            <person name="Mullikin J.C."/>
            <person name="Plumb R.W."/>
            <person name="Rogers J."/>
            <person name="Schein J.E."/>
            <person name="Sohrmann M."/>
            <person name="Spieth J."/>
            <person name="Stajich J.E."/>
            <person name="Wei C."/>
            <person name="Willey D."/>
            <person name="Wilson R.K."/>
            <person name="Durbin R."/>
            <person name="Waterston R.H."/>
        </authorList>
    </citation>
    <scope>NUCLEOTIDE SEQUENCE [LARGE SCALE GENOMIC DNA]</scope>
    <source>
        <strain evidence="18 19">AF16</strain>
    </source>
</reference>
<dbReference type="InterPro" id="IPR011009">
    <property type="entry name" value="Kinase-like_dom_sf"/>
</dbReference>
<dbReference type="GO" id="GO:0005886">
    <property type="term" value="C:plasma membrane"/>
    <property type="evidence" value="ECO:0000318"/>
    <property type="project" value="GO_Central"/>
</dbReference>
<dbReference type="FunFam" id="3.30.70.1230:FF:000044">
    <property type="entry name" value="Guanylate cyclase"/>
    <property type="match status" value="1"/>
</dbReference>
<feature type="domain" description="Guanylate cyclase" evidence="17">
    <location>
        <begin position="1042"/>
        <end position="1173"/>
    </location>
</feature>
<dbReference type="GO" id="GO:0004383">
    <property type="term" value="F:guanylate cyclase activity"/>
    <property type="evidence" value="ECO:0000318"/>
    <property type="project" value="GO_Central"/>
</dbReference>
<evidence type="ECO:0000259" key="17">
    <source>
        <dbReference type="PROSITE" id="PS50125"/>
    </source>
</evidence>
<evidence type="ECO:0000256" key="11">
    <source>
        <dbReference type="ARBA" id="ARBA00023293"/>
    </source>
</evidence>
<keyword evidence="10 12" id="KW-0456">Lyase</keyword>
<dbReference type="InterPro" id="IPR029787">
    <property type="entry name" value="Nucleotide_cyclase"/>
</dbReference>
<dbReference type="GO" id="GO:0040015">
    <property type="term" value="P:negative regulation of multicellular organism growth"/>
    <property type="evidence" value="ECO:0007669"/>
    <property type="project" value="EnsemblMetazoa"/>
</dbReference>
<evidence type="ECO:0000256" key="12">
    <source>
        <dbReference type="RuleBase" id="RU000405"/>
    </source>
</evidence>
<dbReference type="WormBase" id="CBG02368a">
    <property type="protein sequence ID" value="CBP40351"/>
    <property type="gene ID" value="WBGene00025432"/>
    <property type="gene designation" value="Cbr-gcy-12"/>
</dbReference>
<dbReference type="Gene3D" id="3.40.50.2300">
    <property type="match status" value="2"/>
</dbReference>
<evidence type="ECO:0000256" key="5">
    <source>
        <dbReference type="ARBA" id="ARBA00022741"/>
    </source>
</evidence>
<keyword evidence="19" id="KW-1185">Reference proteome</keyword>
<protein>
    <recommendedName>
        <fullName evidence="3 13">Guanylate cyclase</fullName>
        <ecNumber evidence="3 13">4.6.1.2</ecNumber>
    </recommendedName>
</protein>
<evidence type="ECO:0000256" key="14">
    <source>
        <dbReference type="SAM" id="MobiDB-lite"/>
    </source>
</evidence>
<dbReference type="Pfam" id="PF01094">
    <property type="entry name" value="ANF_receptor"/>
    <property type="match status" value="1"/>
</dbReference>
<reference evidence="18 19" key="2">
    <citation type="journal article" date="2011" name="PLoS Genet.">
        <title>Caenorhabditis briggsae recombinant inbred line genotypes reveal inter-strain incompatibility and the evolution of recombination.</title>
        <authorList>
            <person name="Ross J.A."/>
            <person name="Koboldt D.C."/>
            <person name="Staisch J.E."/>
            <person name="Chamberlin H.M."/>
            <person name="Gupta B.P."/>
            <person name="Miller R.D."/>
            <person name="Baird S.E."/>
            <person name="Haag E.S."/>
        </authorList>
    </citation>
    <scope>NUCLEOTIDE SEQUENCE [LARGE SCALE GENOMIC DNA]</scope>
    <source>
        <strain evidence="18 19">AF16</strain>
    </source>
</reference>
<dbReference type="GO" id="GO:0043204">
    <property type="term" value="C:perikaryon"/>
    <property type="evidence" value="ECO:0007669"/>
    <property type="project" value="EnsemblMetazoa"/>
</dbReference>
<dbReference type="InterPro" id="IPR001245">
    <property type="entry name" value="Ser-Thr/Tyr_kinase_cat_dom"/>
</dbReference>
<evidence type="ECO:0000259" key="16">
    <source>
        <dbReference type="PROSITE" id="PS50011"/>
    </source>
</evidence>
<dbReference type="InterPro" id="IPR001054">
    <property type="entry name" value="A/G_cyclase"/>
</dbReference>
<dbReference type="OMA" id="PTDEPMC"/>
<feature type="compositionally biased region" description="Low complexity" evidence="14">
    <location>
        <begin position="1429"/>
        <end position="1443"/>
    </location>
</feature>
<evidence type="ECO:0000256" key="8">
    <source>
        <dbReference type="ARBA" id="ARBA00023170"/>
    </source>
</evidence>
<dbReference type="Pfam" id="PF00211">
    <property type="entry name" value="Guanylate_cyc"/>
    <property type="match status" value="1"/>
</dbReference>
<keyword evidence="7 15" id="KW-0472">Membrane</keyword>
<comment type="catalytic activity">
    <reaction evidence="1 13">
        <text>GTP = 3',5'-cyclic GMP + diphosphate</text>
        <dbReference type="Rhea" id="RHEA:13665"/>
        <dbReference type="ChEBI" id="CHEBI:33019"/>
        <dbReference type="ChEBI" id="CHEBI:37565"/>
        <dbReference type="ChEBI" id="CHEBI:57746"/>
        <dbReference type="EC" id="4.6.1.2"/>
    </reaction>
</comment>
<dbReference type="GO" id="GO:0004672">
    <property type="term" value="F:protein kinase activity"/>
    <property type="evidence" value="ECO:0007669"/>
    <property type="project" value="InterPro"/>
</dbReference>
<dbReference type="PANTHER" id="PTHR11920">
    <property type="entry name" value="GUANYLYL CYCLASE"/>
    <property type="match status" value="1"/>
</dbReference>
<name>A8WUH6_CAEBR</name>
<dbReference type="GO" id="GO:0030425">
    <property type="term" value="C:dendrite"/>
    <property type="evidence" value="ECO:0007669"/>
    <property type="project" value="EnsemblMetazoa"/>
</dbReference>
<dbReference type="GO" id="GO:0005524">
    <property type="term" value="F:ATP binding"/>
    <property type="evidence" value="ECO:0007669"/>
    <property type="project" value="InterPro"/>
</dbReference>
<dbReference type="PANTHER" id="PTHR11920:SF501">
    <property type="entry name" value="GUANYLATE CYCLASE 32E"/>
    <property type="match status" value="1"/>
</dbReference>
<evidence type="ECO:0000256" key="9">
    <source>
        <dbReference type="ARBA" id="ARBA00023180"/>
    </source>
</evidence>
<evidence type="ECO:0000313" key="20">
    <source>
        <dbReference type="WormBase" id="CBG02368a"/>
    </source>
</evidence>
<dbReference type="FunCoup" id="A8WUH6">
    <property type="interactions" value="69"/>
</dbReference>
<feature type="compositionally biased region" description="Polar residues" evidence="14">
    <location>
        <begin position="1582"/>
        <end position="1595"/>
    </location>
</feature>
<dbReference type="SUPFAM" id="SSF53822">
    <property type="entry name" value="Periplasmic binding protein-like I"/>
    <property type="match status" value="1"/>
</dbReference>
<dbReference type="Gene3D" id="1.10.510.10">
    <property type="entry name" value="Transferase(Phosphotransferase) domain 1"/>
    <property type="match status" value="1"/>
</dbReference>
<evidence type="ECO:0000256" key="13">
    <source>
        <dbReference type="RuleBase" id="RU003431"/>
    </source>
</evidence>
<feature type="region of interest" description="Disordered" evidence="14">
    <location>
        <begin position="1406"/>
        <end position="1445"/>
    </location>
</feature>
<dbReference type="GO" id="GO:0007168">
    <property type="term" value="P:receptor guanylyl cyclase signaling pathway"/>
    <property type="evidence" value="ECO:0000318"/>
    <property type="project" value="GO_Central"/>
</dbReference>
<dbReference type="Gene3D" id="3.30.70.1230">
    <property type="entry name" value="Nucleotide cyclase"/>
    <property type="match status" value="1"/>
</dbReference>
<evidence type="ECO:0000256" key="2">
    <source>
        <dbReference type="ARBA" id="ARBA00004479"/>
    </source>
</evidence>
<dbReference type="InterPro" id="IPR000719">
    <property type="entry name" value="Prot_kinase_dom"/>
</dbReference>
<dbReference type="SUPFAM" id="SSF55073">
    <property type="entry name" value="Nucleotide cyclase"/>
    <property type="match status" value="1"/>
</dbReference>
<dbReference type="SMART" id="SM00044">
    <property type="entry name" value="CYCc"/>
    <property type="match status" value="1"/>
</dbReference>
<keyword evidence="6 15" id="KW-1133">Transmembrane helix</keyword>
<dbReference type="GO" id="GO:0097730">
    <property type="term" value="C:non-motile cilium"/>
    <property type="evidence" value="ECO:0007669"/>
    <property type="project" value="EnsemblMetazoa"/>
</dbReference>
<gene>
    <name evidence="20" type="primary">gcy-12</name>
    <name evidence="18" type="synonym">Cbr-gcy-12</name>
    <name evidence="20" type="ORF">CBG02368</name>
    <name evidence="18" type="ORF">CBG_02368</name>
</gene>
<evidence type="ECO:0000256" key="3">
    <source>
        <dbReference type="ARBA" id="ARBA00012202"/>
    </source>
</evidence>
<dbReference type="SUPFAM" id="SSF56112">
    <property type="entry name" value="Protein kinase-like (PK-like)"/>
    <property type="match status" value="1"/>
</dbReference>
<evidence type="ECO:0000313" key="19">
    <source>
        <dbReference type="Proteomes" id="UP000008549"/>
    </source>
</evidence>
<evidence type="ECO:0000256" key="15">
    <source>
        <dbReference type="SAM" id="Phobius"/>
    </source>
</evidence>
<dbReference type="FunFam" id="3.40.50.2300:FF:000797">
    <property type="entry name" value="Guanylate cyclase"/>
    <property type="match status" value="1"/>
</dbReference>
<dbReference type="eggNOG" id="KOG1023">
    <property type="taxonomic scope" value="Eukaryota"/>
</dbReference>
<keyword evidence="5" id="KW-0547">Nucleotide-binding</keyword>
<proteinExistence type="inferred from homology"/>
<dbReference type="InterPro" id="IPR018297">
    <property type="entry name" value="A/G_cyclase_CS"/>
</dbReference>